<protein>
    <submittedName>
        <fullName evidence="2">Uncharacterized protein</fullName>
    </submittedName>
</protein>
<organism evidence="2">
    <name type="scientific">Spirodela intermedia</name>
    <name type="common">Intermediate duckweed</name>
    <dbReference type="NCBI Taxonomy" id="51605"/>
    <lineage>
        <taxon>Eukaryota</taxon>
        <taxon>Viridiplantae</taxon>
        <taxon>Streptophyta</taxon>
        <taxon>Embryophyta</taxon>
        <taxon>Tracheophyta</taxon>
        <taxon>Spermatophyta</taxon>
        <taxon>Magnoliopsida</taxon>
        <taxon>Liliopsida</taxon>
        <taxon>Araceae</taxon>
        <taxon>Lemnoideae</taxon>
        <taxon>Spirodela</taxon>
    </lineage>
</organism>
<sequence>MGSRQWPSATNLEKRVPQSHLYSRVPQILMWAFQSDWTAYFLEHLSHFHFFSPCLRLFHGKLWPRRCSCRFWSLWNPLLHISQMKRFVAISVFVPGSFLVFLADAGCCF</sequence>
<keyword evidence="1" id="KW-0812">Transmembrane</keyword>
<reference evidence="2" key="1">
    <citation type="submission" date="2019-12" db="EMBL/GenBank/DDBJ databases">
        <authorList>
            <person name="Scholz U."/>
            <person name="Mascher M."/>
            <person name="Fiebig A."/>
        </authorList>
    </citation>
    <scope>NUCLEOTIDE SEQUENCE</scope>
</reference>
<dbReference type="EMBL" id="LR746264">
    <property type="protein sequence ID" value="CAA7389429.1"/>
    <property type="molecule type" value="Genomic_DNA"/>
</dbReference>
<evidence type="ECO:0000313" key="3">
    <source>
        <dbReference type="EMBL" id="CAA7389429.1"/>
    </source>
</evidence>
<accession>A0A7I8IB06</accession>
<dbReference type="EMBL" id="LR743588">
    <property type="protein sequence ID" value="CAA2614987.1"/>
    <property type="molecule type" value="Genomic_DNA"/>
</dbReference>
<evidence type="ECO:0000256" key="1">
    <source>
        <dbReference type="SAM" id="Phobius"/>
    </source>
</evidence>
<evidence type="ECO:0000313" key="4">
    <source>
        <dbReference type="Proteomes" id="UP000663760"/>
    </source>
</evidence>
<dbReference type="AlphaFoldDB" id="A0A7I8IB06"/>
<keyword evidence="1" id="KW-1133">Transmembrane helix</keyword>
<keyword evidence="4" id="KW-1185">Reference proteome</keyword>
<dbReference type="Proteomes" id="UP000663760">
    <property type="component" value="Chromosome 1"/>
</dbReference>
<proteinExistence type="predicted"/>
<evidence type="ECO:0000313" key="2">
    <source>
        <dbReference type="EMBL" id="CAA2614987.1"/>
    </source>
</evidence>
<keyword evidence="1" id="KW-0472">Membrane</keyword>
<name>A0A7I8IB06_SPIIN</name>
<feature type="transmembrane region" description="Helical" evidence="1">
    <location>
        <begin position="87"/>
        <end position="106"/>
    </location>
</feature>
<gene>
    <name evidence="2" type="ORF">SI7747_01001350</name>
    <name evidence="3" type="ORF">SI8410_01001477</name>
</gene>